<gene>
    <name evidence="6" type="ORF">X975_27206</name>
</gene>
<dbReference type="InterPro" id="IPR036186">
    <property type="entry name" value="Serpin_sf"/>
</dbReference>
<evidence type="ECO:0000256" key="2">
    <source>
        <dbReference type="ARBA" id="ARBA00022690"/>
    </source>
</evidence>
<evidence type="ECO:0000256" key="1">
    <source>
        <dbReference type="ARBA" id="ARBA00009500"/>
    </source>
</evidence>
<organism evidence="6 7">
    <name type="scientific">Stegodyphus mimosarum</name>
    <name type="common">African social velvet spider</name>
    <dbReference type="NCBI Taxonomy" id="407821"/>
    <lineage>
        <taxon>Eukaryota</taxon>
        <taxon>Metazoa</taxon>
        <taxon>Ecdysozoa</taxon>
        <taxon>Arthropoda</taxon>
        <taxon>Chelicerata</taxon>
        <taxon>Arachnida</taxon>
        <taxon>Araneae</taxon>
        <taxon>Araneomorphae</taxon>
        <taxon>Entelegynae</taxon>
        <taxon>Eresoidea</taxon>
        <taxon>Eresidae</taxon>
        <taxon>Stegodyphus</taxon>
    </lineage>
</organism>
<dbReference type="InterPro" id="IPR023796">
    <property type="entry name" value="Serpin_dom"/>
</dbReference>
<dbReference type="Gene3D" id="2.30.39.10">
    <property type="entry name" value="Alpha-1-antitrypsin, domain 1"/>
    <property type="match status" value="1"/>
</dbReference>
<comment type="similarity">
    <text evidence="1 4">Belongs to the serpin family.</text>
</comment>
<dbReference type="SMART" id="SM00093">
    <property type="entry name" value="SERPIN"/>
    <property type="match status" value="1"/>
</dbReference>
<reference evidence="6 7" key="1">
    <citation type="submission" date="2013-11" db="EMBL/GenBank/DDBJ databases">
        <title>Genome sequencing of Stegodyphus mimosarum.</title>
        <authorList>
            <person name="Bechsgaard J."/>
        </authorList>
    </citation>
    <scope>NUCLEOTIDE SEQUENCE [LARGE SCALE GENOMIC DNA]</scope>
</reference>
<evidence type="ECO:0000313" key="6">
    <source>
        <dbReference type="EMBL" id="KFM71492.1"/>
    </source>
</evidence>
<keyword evidence="7" id="KW-1185">Reference proteome</keyword>
<protein>
    <submittedName>
        <fullName evidence="6">Neuroserpin</fullName>
    </submittedName>
</protein>
<keyword evidence="3" id="KW-0722">Serine protease inhibitor</keyword>
<dbReference type="InterPro" id="IPR023795">
    <property type="entry name" value="Serpin_CS"/>
</dbReference>
<dbReference type="Gene3D" id="3.30.497.10">
    <property type="entry name" value="Antithrombin, subunit I, domain 2"/>
    <property type="match status" value="1"/>
</dbReference>
<dbReference type="AlphaFoldDB" id="A0A087U2A3"/>
<feature type="non-terminal residue" evidence="6">
    <location>
        <position position="334"/>
    </location>
</feature>
<dbReference type="EMBL" id="KK117824">
    <property type="protein sequence ID" value="KFM71492.1"/>
    <property type="molecule type" value="Genomic_DNA"/>
</dbReference>
<dbReference type="OrthoDB" id="47207at2759"/>
<feature type="domain" description="Serpin" evidence="5">
    <location>
        <begin position="1"/>
        <end position="334"/>
    </location>
</feature>
<evidence type="ECO:0000313" key="7">
    <source>
        <dbReference type="Proteomes" id="UP000054359"/>
    </source>
</evidence>
<accession>A0A087U2A3</accession>
<dbReference type="PROSITE" id="PS00284">
    <property type="entry name" value="SERPIN"/>
    <property type="match status" value="1"/>
</dbReference>
<dbReference type="InterPro" id="IPR042178">
    <property type="entry name" value="Serpin_sf_1"/>
</dbReference>
<proteinExistence type="inferred from homology"/>
<dbReference type="Pfam" id="PF00079">
    <property type="entry name" value="Serpin"/>
    <property type="match status" value="1"/>
</dbReference>
<keyword evidence="2" id="KW-0646">Protease inhibitor</keyword>
<dbReference type="GO" id="GO:0005615">
    <property type="term" value="C:extracellular space"/>
    <property type="evidence" value="ECO:0007669"/>
    <property type="project" value="InterPro"/>
</dbReference>
<evidence type="ECO:0000256" key="4">
    <source>
        <dbReference type="RuleBase" id="RU000411"/>
    </source>
</evidence>
<dbReference type="Proteomes" id="UP000054359">
    <property type="component" value="Unassembled WGS sequence"/>
</dbReference>
<dbReference type="PANTHER" id="PTHR11461">
    <property type="entry name" value="SERINE PROTEASE INHIBITOR, SERPIN"/>
    <property type="match status" value="1"/>
</dbReference>
<sequence>MLCYASRGETLKEMKNVLGYDMACLSDDNLISSFDHLFSIFEKSTESCTLSYANSLVIQKGFVVKEEFKSTLVESFKALLQDADFEKESEKVVQQINEWVKGKTNGMITRLLNSLESETVVVLLNAIYFKGSWSRQFGKSSTQCQNFYNRGKRDEIQQVEMMQLGAPFLFMENDTFQALNLPYKGKDIAMFIFLPRSLDGLEELESKLNANFIRDVTKRMRERKVKVALPKFRLEYSKSLITAFKNLGMNRIFQRGAELGGMSDSNQLEVSDICHKAVLVVNEEGCEAAAATAVIITKRSLTDEPLFIVDHPFLFIIYDKRNGLILFIGRVQEL</sequence>
<evidence type="ECO:0000256" key="3">
    <source>
        <dbReference type="ARBA" id="ARBA00022900"/>
    </source>
</evidence>
<evidence type="ECO:0000259" key="5">
    <source>
        <dbReference type="SMART" id="SM00093"/>
    </source>
</evidence>
<dbReference type="InterPro" id="IPR000215">
    <property type="entry name" value="Serpin_fam"/>
</dbReference>
<name>A0A087U2A3_STEMI</name>
<dbReference type="STRING" id="407821.A0A087U2A3"/>
<dbReference type="OMA" id="FLFMEND"/>
<dbReference type="PANTHER" id="PTHR11461:SF211">
    <property type="entry name" value="GH10112P-RELATED"/>
    <property type="match status" value="1"/>
</dbReference>
<dbReference type="GO" id="GO:0004867">
    <property type="term" value="F:serine-type endopeptidase inhibitor activity"/>
    <property type="evidence" value="ECO:0007669"/>
    <property type="project" value="UniProtKB-KW"/>
</dbReference>
<dbReference type="SUPFAM" id="SSF56574">
    <property type="entry name" value="Serpins"/>
    <property type="match status" value="1"/>
</dbReference>
<dbReference type="InterPro" id="IPR042185">
    <property type="entry name" value="Serpin_sf_2"/>
</dbReference>